<dbReference type="InterPro" id="IPR036844">
    <property type="entry name" value="Hint_dom_sf"/>
</dbReference>
<dbReference type="GO" id="GO:0016539">
    <property type="term" value="P:intein-mediated protein splicing"/>
    <property type="evidence" value="ECO:0007669"/>
    <property type="project" value="InterPro"/>
</dbReference>
<dbReference type="Proteomes" id="UP000702544">
    <property type="component" value="Unassembled WGS sequence"/>
</dbReference>
<feature type="domain" description="Hint" evidence="1">
    <location>
        <begin position="282"/>
        <end position="373"/>
    </location>
</feature>
<organism evidence="2 3">
    <name type="scientific">Candidatus Kutchimonas denitrificans</name>
    <dbReference type="NCBI Taxonomy" id="3056748"/>
    <lineage>
        <taxon>Bacteria</taxon>
        <taxon>Pseudomonadati</taxon>
        <taxon>Gemmatimonadota</taxon>
        <taxon>Gemmatimonadia</taxon>
        <taxon>Candidatus Palauibacterales</taxon>
        <taxon>Candidatus Palauibacteraceae</taxon>
        <taxon>Candidatus Kutchimonas</taxon>
    </lineage>
</organism>
<evidence type="ECO:0000259" key="1">
    <source>
        <dbReference type="SMART" id="SM00306"/>
    </source>
</evidence>
<dbReference type="SUPFAM" id="SSF51294">
    <property type="entry name" value="Hedgehog/intein (Hint) domain"/>
    <property type="match status" value="1"/>
</dbReference>
<dbReference type="PROSITE" id="PS50818">
    <property type="entry name" value="INTEIN_C_TER"/>
    <property type="match status" value="1"/>
</dbReference>
<dbReference type="NCBIfam" id="TIGR01443">
    <property type="entry name" value="intein_Cterm"/>
    <property type="match status" value="1"/>
</dbReference>
<dbReference type="EMBL" id="JAACAK010000148">
    <property type="protein sequence ID" value="NIR76774.1"/>
    <property type="molecule type" value="Genomic_DNA"/>
</dbReference>
<dbReference type="InterPro" id="IPR003587">
    <property type="entry name" value="Hint_dom_N"/>
</dbReference>
<sequence>MPFDPGAYTRRILAARRLHLALDARALRELRRLLTEHANELARRIANLPAGDARTRTIAARRITEDLYARLARDLERLTEDGVRLQFTTIKREMDRATVEAIRAAEQSVSAVFQPRPPAQSAAAYLARGDTAEVFRTLDAAVDGAAAGTDELIAEALARGWSPERLARRIRPYVLGQTQFSAEELRDLRRVPMERREASRQLQFNARRIAITEMGNAVHEAQIQNMIEAPMVEAWRWRLSPVRGTQQGKPDVCDILASFDAYGIGGGLYPVRKVPRRPHPFDRSVAAWTPVLTRSGWKSVNNICEGEQVMTHKGRWRSVKRSIHGRRTGDWVKLRTTSGQELYITTDHPVLTSGGKWLFVGDLSPGDLVVCLDGFLNDDVKELTRSPLRLGDVATVDYHQRPALAIQLLGLPAVLVDLFRRTMPPTVDFYGELGLGDGDVDVESADGPQSFGGYAKAVKLHSDCALVDGKLGLVLVDRLCAFFQYLFGDIAPSEKLASMLRSAFAFFRKTLVPKTVRLTLATGLNVHFEQAVTDRPSIHPQPLSYNVFGQQFVDIEPPNFVEVEIESLTHVPLTLRRYCLTVVEDNSFVAAGVVVHNCWGQSETRPVERWQDPKPEPGIERLPTIAAVRDLFNPDQTQNHIERQTLLARRVIREASASADAAA</sequence>
<evidence type="ECO:0000313" key="3">
    <source>
        <dbReference type="Proteomes" id="UP000702544"/>
    </source>
</evidence>
<proteinExistence type="predicted"/>
<comment type="caution">
    <text evidence="2">The sequence shown here is derived from an EMBL/GenBank/DDBJ whole genome shotgun (WGS) entry which is preliminary data.</text>
</comment>
<name>A0AAE4ZB38_9BACT</name>
<dbReference type="SMART" id="SM00306">
    <property type="entry name" value="HintN"/>
    <property type="match status" value="1"/>
</dbReference>
<evidence type="ECO:0000313" key="2">
    <source>
        <dbReference type="EMBL" id="NIR76774.1"/>
    </source>
</evidence>
<dbReference type="CDD" id="cd00081">
    <property type="entry name" value="Hint"/>
    <property type="match status" value="1"/>
</dbReference>
<dbReference type="PROSITE" id="PS50817">
    <property type="entry name" value="INTEIN_N_TER"/>
    <property type="match status" value="1"/>
</dbReference>
<accession>A0AAE4ZB38</accession>
<reference evidence="2 3" key="1">
    <citation type="submission" date="2020-01" db="EMBL/GenBank/DDBJ databases">
        <title>Genomes assembled from Gulf of Kutch pelagic sediment metagenomes.</title>
        <authorList>
            <person name="Chandrashekar M."/>
            <person name="Mahajan M.S."/>
            <person name="Dave K.J."/>
            <person name="Vatsa P."/>
            <person name="Nathani N.M."/>
        </authorList>
    </citation>
    <scope>NUCLEOTIDE SEQUENCE [LARGE SCALE GENOMIC DNA]</scope>
    <source>
        <strain evidence="2">KS3-K002</strain>
    </source>
</reference>
<dbReference type="AlphaFoldDB" id="A0AAE4ZB38"/>
<protein>
    <recommendedName>
        <fullName evidence="1">Hint domain-containing protein</fullName>
    </recommendedName>
</protein>
<dbReference type="InterPro" id="IPR006141">
    <property type="entry name" value="Intein_N"/>
</dbReference>
<gene>
    <name evidence="2" type="ORF">GWO12_16985</name>
</gene>
<dbReference type="Gene3D" id="2.170.16.10">
    <property type="entry name" value="Hedgehog/Intein (Hint) domain"/>
    <property type="match status" value="1"/>
</dbReference>
<dbReference type="InterPro" id="IPR030934">
    <property type="entry name" value="Intein_C"/>
</dbReference>